<dbReference type="PROSITE" id="PS50850">
    <property type="entry name" value="MFS"/>
    <property type="match status" value="1"/>
</dbReference>
<dbReference type="InterPro" id="IPR011701">
    <property type="entry name" value="MFS"/>
</dbReference>
<evidence type="ECO:0000256" key="6">
    <source>
        <dbReference type="SAM" id="Phobius"/>
    </source>
</evidence>
<dbReference type="InterPro" id="IPR020846">
    <property type="entry name" value="MFS_dom"/>
</dbReference>
<feature type="transmembrane region" description="Helical" evidence="6">
    <location>
        <begin position="283"/>
        <end position="304"/>
    </location>
</feature>
<dbReference type="InterPro" id="IPR036259">
    <property type="entry name" value="MFS_trans_sf"/>
</dbReference>
<dbReference type="RefSeq" id="WP_197538292.1">
    <property type="nucleotide sequence ID" value="NZ_HG966617.1"/>
</dbReference>
<dbReference type="HOGENOM" id="CLU_001265_5_12_5"/>
<dbReference type="Proteomes" id="UP000032160">
    <property type="component" value="Chromosome I"/>
</dbReference>
<feature type="transmembrane region" description="Helical" evidence="6">
    <location>
        <begin position="376"/>
        <end position="398"/>
    </location>
</feature>
<dbReference type="EMBL" id="HG966617">
    <property type="protein sequence ID" value="CDO58349.1"/>
    <property type="molecule type" value="Genomic_DNA"/>
</dbReference>
<feature type="domain" description="Major facilitator superfamily (MFS) profile" evidence="7">
    <location>
        <begin position="49"/>
        <end position="471"/>
    </location>
</feature>
<keyword evidence="5 6" id="KW-0472">Membrane</keyword>
<dbReference type="Gene3D" id="1.20.1250.20">
    <property type="entry name" value="MFS general substrate transporter like domains"/>
    <property type="match status" value="1"/>
</dbReference>
<feature type="transmembrane region" description="Helical" evidence="6">
    <location>
        <begin position="45"/>
        <end position="62"/>
    </location>
</feature>
<dbReference type="PANTHER" id="PTHR23505">
    <property type="entry name" value="SPINSTER"/>
    <property type="match status" value="1"/>
</dbReference>
<evidence type="ECO:0000256" key="4">
    <source>
        <dbReference type="ARBA" id="ARBA00022989"/>
    </source>
</evidence>
<dbReference type="GO" id="GO:0022857">
    <property type="term" value="F:transmembrane transporter activity"/>
    <property type="evidence" value="ECO:0007669"/>
    <property type="project" value="InterPro"/>
</dbReference>
<keyword evidence="2" id="KW-0813">Transport</keyword>
<proteinExistence type="predicted"/>
<evidence type="ECO:0000256" key="5">
    <source>
        <dbReference type="ARBA" id="ARBA00023136"/>
    </source>
</evidence>
<evidence type="ECO:0000256" key="2">
    <source>
        <dbReference type="ARBA" id="ARBA00022448"/>
    </source>
</evidence>
<dbReference type="InterPro" id="IPR044770">
    <property type="entry name" value="MFS_spinster-like"/>
</dbReference>
<comment type="subcellular location">
    <subcellularLocation>
        <location evidence="1">Membrane</location>
        <topology evidence="1">Multi-pass membrane protein</topology>
    </subcellularLocation>
</comment>
<feature type="transmembrane region" description="Helical" evidence="6">
    <location>
        <begin position="175"/>
        <end position="203"/>
    </location>
</feature>
<dbReference type="PRINTS" id="PR01036">
    <property type="entry name" value="TCRTETB"/>
</dbReference>
<evidence type="ECO:0000313" key="8">
    <source>
        <dbReference type="EMBL" id="CDO58349.1"/>
    </source>
</evidence>
<feature type="transmembrane region" description="Helical" evidence="6">
    <location>
        <begin position="410"/>
        <end position="434"/>
    </location>
</feature>
<feature type="transmembrane region" description="Helical" evidence="6">
    <location>
        <begin position="141"/>
        <end position="163"/>
    </location>
</feature>
<accession>X5MDC8</accession>
<feature type="transmembrane region" description="Helical" evidence="6">
    <location>
        <begin position="215"/>
        <end position="238"/>
    </location>
</feature>
<evidence type="ECO:0000259" key="7">
    <source>
        <dbReference type="PROSITE" id="PS50850"/>
    </source>
</evidence>
<protein>
    <submittedName>
        <fullName evidence="8">MFS transporter</fullName>
    </submittedName>
</protein>
<keyword evidence="9" id="KW-1185">Reference proteome</keyword>
<feature type="transmembrane region" description="Helical" evidence="6">
    <location>
        <begin position="446"/>
        <end position="467"/>
    </location>
</feature>
<gene>
    <name evidence="8" type="ORF">BN1012_Phect135</name>
</gene>
<feature type="transmembrane region" description="Helical" evidence="6">
    <location>
        <begin position="316"/>
        <end position="338"/>
    </location>
</feature>
<keyword evidence="4 6" id="KW-1133">Transmembrane helix</keyword>
<dbReference type="Pfam" id="PF07690">
    <property type="entry name" value="MFS_1"/>
    <property type="match status" value="1"/>
</dbReference>
<evidence type="ECO:0000256" key="3">
    <source>
        <dbReference type="ARBA" id="ARBA00022692"/>
    </source>
</evidence>
<dbReference type="KEGG" id="pect:BN1012_Phect135"/>
<dbReference type="SUPFAM" id="SSF103473">
    <property type="entry name" value="MFS general substrate transporter"/>
    <property type="match status" value="1"/>
</dbReference>
<name>X5MDC8_9HYPH</name>
<keyword evidence="3 6" id="KW-0812">Transmembrane</keyword>
<organism evidence="8 9">
    <name type="scientific">Candidatus Phaeomarinibacter ectocarpi</name>
    <dbReference type="NCBI Taxonomy" id="1458461"/>
    <lineage>
        <taxon>Bacteria</taxon>
        <taxon>Pseudomonadati</taxon>
        <taxon>Pseudomonadota</taxon>
        <taxon>Alphaproteobacteria</taxon>
        <taxon>Hyphomicrobiales</taxon>
        <taxon>Parvibaculaceae</taxon>
        <taxon>Candidatus Phaeomarinibacter</taxon>
    </lineage>
</organism>
<dbReference type="GO" id="GO:0016020">
    <property type="term" value="C:membrane"/>
    <property type="evidence" value="ECO:0007669"/>
    <property type="project" value="UniProtKB-SubCell"/>
</dbReference>
<dbReference type="PATRIC" id="fig|1458461.3.peg.135"/>
<reference evidence="8 9" key="1">
    <citation type="journal article" date="2014" name="Front. Genet.">
        <title>Genome and metabolic network of "Candidatus Phaeomarinobacter ectocarpi" Ec32, a new candidate genus of Alphaproteobacteria frequently associated with brown algae.</title>
        <authorList>
            <person name="Dittami S.M."/>
            <person name="Barbeyron T."/>
            <person name="Boyen C."/>
            <person name="Cambefort J."/>
            <person name="Collet G."/>
            <person name="Delage L."/>
            <person name="Gobet A."/>
            <person name="Groisillier A."/>
            <person name="Leblanc C."/>
            <person name="Michel G."/>
            <person name="Scornet D."/>
            <person name="Siegel A."/>
            <person name="Tapia J.E."/>
            <person name="Tonon T."/>
        </authorList>
    </citation>
    <scope>NUCLEOTIDE SEQUENCE [LARGE SCALE GENOMIC DNA]</scope>
    <source>
        <strain evidence="8 9">Ec32</strain>
    </source>
</reference>
<dbReference type="CDD" id="cd17328">
    <property type="entry name" value="MFS_spinster_like"/>
    <property type="match status" value="1"/>
</dbReference>
<feature type="transmembrane region" description="Helical" evidence="6">
    <location>
        <begin position="116"/>
        <end position="135"/>
    </location>
</feature>
<evidence type="ECO:0000313" key="9">
    <source>
        <dbReference type="Proteomes" id="UP000032160"/>
    </source>
</evidence>
<dbReference type="STRING" id="1458461.BN1012_Phect135"/>
<sequence>MTGNGRDDEIQHIADDMVEAGTQTPAIHDDVAPSADEPPYPSRMYAWYVVGVLVLAYTFSFIDRQILSLLVVPIRRDLEISDTEMSLLIGFAFALFYTICGLPIGRAVDVQHRVRIIALGIAFWSIMTALCGVAKTYWQLFLFRMGVGVGEAALSPAAYSILADYFPPDKRGAALGVYGMGVYIGAGLALVIGGIVVSAVSGVEHTILPIVGEVYAWQVVFFVVGLPGILVALWALTLKEPVRRGHVRKSVDADGNEKVESVPVKDVVAYMSDNARTLFSHHVGYALCAMMAYGVSAWIPTFFIRTHGWSAGEAGIYYGLVVVIFGTAGVVTGGWMADKLTAIGYKDGKLRVLLYGAAAAIPFTVLYPFVESATLAMVLIAPSTFFATFCTGAGPSGVQEIMPNQMRGQASAFMIFVVTIIGLGLGPTAIALVTDFWFADDTMLNVSLAIVATTILVIAVAVIWWGLESYKASRDYLEDWQRQHEGAA</sequence>
<feature type="transmembrane region" description="Helical" evidence="6">
    <location>
        <begin position="85"/>
        <end position="104"/>
    </location>
</feature>
<evidence type="ECO:0000256" key="1">
    <source>
        <dbReference type="ARBA" id="ARBA00004141"/>
    </source>
</evidence>
<feature type="transmembrane region" description="Helical" evidence="6">
    <location>
        <begin position="350"/>
        <end position="370"/>
    </location>
</feature>
<dbReference type="PANTHER" id="PTHR23505:SF79">
    <property type="entry name" value="PROTEIN SPINSTER"/>
    <property type="match status" value="1"/>
</dbReference>
<dbReference type="AlphaFoldDB" id="X5MDC8"/>